<dbReference type="EMBL" id="KC954523">
    <property type="protein sequence ID" value="AGZ20497.1"/>
    <property type="molecule type" value="mRNA"/>
</dbReference>
<organism evidence="1">
    <name type="scientific">Homo sapiens</name>
    <name type="common">Human</name>
    <dbReference type="NCBI Taxonomy" id="9606"/>
    <lineage>
        <taxon>Eukaryota</taxon>
        <taxon>Metazoa</taxon>
        <taxon>Chordata</taxon>
        <taxon>Craniata</taxon>
        <taxon>Vertebrata</taxon>
        <taxon>Euteleostomi</taxon>
        <taxon>Mammalia</taxon>
        <taxon>Eutheria</taxon>
        <taxon>Euarchontoglires</taxon>
        <taxon>Primates</taxon>
        <taxon>Haplorrhini</taxon>
        <taxon>Catarrhini</taxon>
        <taxon>Hominidae</taxon>
        <taxon>Homo</taxon>
    </lineage>
</organism>
<evidence type="ECO:0000313" key="1">
    <source>
        <dbReference type="EMBL" id="AGZ20497.1"/>
    </source>
</evidence>
<sequence>MADAEVIILPKKHKKKKERKSLPEEDVAVSSNVFDFTLTKKKVYLNNKLKERSVFKGFQGMGQHW</sequence>
<dbReference type="AlphaFoldDB" id="U5U768"/>
<dbReference type="PeptideAtlas" id="U5U768"/>
<name>U5U768_HUMAN</name>
<reference evidence="1" key="1">
    <citation type="submission" date="2013-04" db="EMBL/GenBank/DDBJ databases">
        <title>Intron retention: a human DKC1 gene common splicing event.</title>
        <authorList>
            <person name="Turano M."/>
            <person name="Angrisani A."/>
            <person name="Di Maio N."/>
            <person name="Furia M."/>
        </authorList>
    </citation>
    <scope>NUCLEOTIDE SEQUENCE</scope>
</reference>
<protein>
    <submittedName>
        <fullName evidence="1">Dyskeratosis congenita 1 isoform 4</fullName>
    </submittedName>
</protein>
<proteinExistence type="evidence at transcript level"/>
<accession>U5U768</accession>